<sequence>MLDTRSRAQTPSSDTSRSTRSKAAQRAMDRRAKRGTGVEQAPQQSWSRRRRADDAPAPAAHLPTPTLRERIANVPFVVPVVALIVAGMALTLWLSTKSAQDSYDLSVARAQNQSLTDQRDALKKTFESADAAPDLSDKAAQLGMVPARNPARMVVGADGKPRIYGTPEAVTGHAPRSINPRQSDDPTAKIDVSKVDDSEGLPGSNAATAPTTTSPAAPATPAPATPTPTASAAAPSGGSPNVLPGNGTPTPANSGRSQ</sequence>
<evidence type="ECO:0000313" key="4">
    <source>
        <dbReference type="Proteomes" id="UP000550729"/>
    </source>
</evidence>
<keyword evidence="2" id="KW-0472">Membrane</keyword>
<dbReference type="Proteomes" id="UP000550729">
    <property type="component" value="Unassembled WGS sequence"/>
</dbReference>
<feature type="compositionally biased region" description="Low complexity" evidence="1">
    <location>
        <begin position="227"/>
        <end position="236"/>
    </location>
</feature>
<evidence type="ECO:0000256" key="1">
    <source>
        <dbReference type="SAM" id="MobiDB-lite"/>
    </source>
</evidence>
<keyword evidence="2" id="KW-1133">Transmembrane helix</keyword>
<keyword evidence="4" id="KW-1185">Reference proteome</keyword>
<dbReference type="EMBL" id="JABBNB010000022">
    <property type="protein sequence ID" value="NMO03328.1"/>
    <property type="molecule type" value="Genomic_DNA"/>
</dbReference>
<feature type="region of interest" description="Disordered" evidence="1">
    <location>
        <begin position="1"/>
        <end position="62"/>
    </location>
</feature>
<feature type="transmembrane region" description="Helical" evidence="2">
    <location>
        <begin position="76"/>
        <end position="94"/>
    </location>
</feature>
<keyword evidence="2" id="KW-0812">Transmembrane</keyword>
<evidence type="ECO:0008006" key="5">
    <source>
        <dbReference type="Google" id="ProtNLM"/>
    </source>
</evidence>
<name>A0A848L6U2_9ACTN</name>
<dbReference type="AlphaFoldDB" id="A0A848L6U2"/>
<evidence type="ECO:0000256" key="2">
    <source>
        <dbReference type="SAM" id="Phobius"/>
    </source>
</evidence>
<gene>
    <name evidence="3" type="ORF">HH308_19115</name>
</gene>
<feature type="compositionally biased region" description="Low complexity" evidence="1">
    <location>
        <begin position="206"/>
        <end position="217"/>
    </location>
</feature>
<reference evidence="3 4" key="1">
    <citation type="submission" date="2020-04" db="EMBL/GenBank/DDBJ databases">
        <title>Gordonia sp. nov. TBRC 11910.</title>
        <authorList>
            <person name="Suriyachadkun C."/>
        </authorList>
    </citation>
    <scope>NUCLEOTIDE SEQUENCE [LARGE SCALE GENOMIC DNA]</scope>
    <source>
        <strain evidence="3 4">TBRC 11910</strain>
    </source>
</reference>
<feature type="compositionally biased region" description="Basic and acidic residues" evidence="1">
    <location>
        <begin position="182"/>
        <end position="197"/>
    </location>
</feature>
<feature type="region of interest" description="Disordered" evidence="1">
    <location>
        <begin position="156"/>
        <end position="258"/>
    </location>
</feature>
<protein>
    <recommendedName>
        <fullName evidence="5">Cell division protein FtsL</fullName>
    </recommendedName>
</protein>
<comment type="caution">
    <text evidence="3">The sequence shown here is derived from an EMBL/GenBank/DDBJ whole genome shotgun (WGS) entry which is preliminary data.</text>
</comment>
<evidence type="ECO:0000313" key="3">
    <source>
        <dbReference type="EMBL" id="NMO03328.1"/>
    </source>
</evidence>
<feature type="compositionally biased region" description="Polar residues" evidence="1">
    <location>
        <begin position="247"/>
        <end position="258"/>
    </location>
</feature>
<accession>A0A848L6U2</accession>
<organism evidence="3 4">
    <name type="scientific">Gordonia asplenii</name>
    <dbReference type="NCBI Taxonomy" id="2725283"/>
    <lineage>
        <taxon>Bacteria</taxon>
        <taxon>Bacillati</taxon>
        <taxon>Actinomycetota</taxon>
        <taxon>Actinomycetes</taxon>
        <taxon>Mycobacteriales</taxon>
        <taxon>Gordoniaceae</taxon>
        <taxon>Gordonia</taxon>
    </lineage>
</organism>
<proteinExistence type="predicted"/>